<evidence type="ECO:0000256" key="1">
    <source>
        <dbReference type="SAM" id="MobiDB-lite"/>
    </source>
</evidence>
<feature type="region of interest" description="Disordered" evidence="1">
    <location>
        <begin position="38"/>
        <end position="74"/>
    </location>
</feature>
<dbReference type="Proteomes" id="UP000639643">
    <property type="component" value="Unassembled WGS sequence"/>
</dbReference>
<proteinExistence type="predicted"/>
<protein>
    <submittedName>
        <fullName evidence="2">Uncharacterized protein</fullName>
    </submittedName>
</protein>
<evidence type="ECO:0000313" key="3">
    <source>
        <dbReference type="Proteomes" id="UP000639643"/>
    </source>
</evidence>
<feature type="region of interest" description="Disordered" evidence="1">
    <location>
        <begin position="1"/>
        <end position="25"/>
    </location>
</feature>
<organism evidence="2 3">
    <name type="scientific">Colletotrichum musicola</name>
    <dbReference type="NCBI Taxonomy" id="2175873"/>
    <lineage>
        <taxon>Eukaryota</taxon>
        <taxon>Fungi</taxon>
        <taxon>Dikarya</taxon>
        <taxon>Ascomycota</taxon>
        <taxon>Pezizomycotina</taxon>
        <taxon>Sordariomycetes</taxon>
        <taxon>Hypocreomycetidae</taxon>
        <taxon>Glomerellales</taxon>
        <taxon>Glomerellaceae</taxon>
        <taxon>Colletotrichum</taxon>
        <taxon>Colletotrichum orchidearum species complex</taxon>
    </lineage>
</organism>
<comment type="caution">
    <text evidence="2">The sequence shown here is derived from an EMBL/GenBank/DDBJ whole genome shotgun (WGS) entry which is preliminary data.</text>
</comment>
<sequence>MEGENSEGKLPVQLRGPAQQPVRDTAVFLGGADDIAEAEGLEKADRGARTATDARRSSGRPAKQAASVVGGKEGQGYVQKWEKAIVQRRSEPRHKEMEDEAMRCRSRRRSGDRIEVACLWRWCNERATVWRRKVYGAL</sequence>
<name>A0A8H6J8Z9_9PEZI</name>
<feature type="compositionally biased region" description="Basic and acidic residues" evidence="1">
    <location>
        <begin position="40"/>
        <end position="56"/>
    </location>
</feature>
<accession>A0A8H6J8Z9</accession>
<dbReference type="EMBL" id="WIGM01000935">
    <property type="protein sequence ID" value="KAF6808328.1"/>
    <property type="molecule type" value="Genomic_DNA"/>
</dbReference>
<dbReference type="AlphaFoldDB" id="A0A8H6J8Z9"/>
<keyword evidence="3" id="KW-1185">Reference proteome</keyword>
<evidence type="ECO:0000313" key="2">
    <source>
        <dbReference type="EMBL" id="KAF6808328.1"/>
    </source>
</evidence>
<reference evidence="2" key="1">
    <citation type="journal article" date="2020" name="Phytopathology">
        <title>Genome Sequence Resources of Colletotrichum truncatum, C. plurivorum, C. musicola, and C. sojae: Four Species Pathogenic to Soybean (Glycine max).</title>
        <authorList>
            <person name="Rogerio F."/>
            <person name="Boufleur T.R."/>
            <person name="Ciampi-Guillardi M."/>
            <person name="Sukno S.A."/>
            <person name="Thon M.R."/>
            <person name="Massola Junior N.S."/>
            <person name="Baroncelli R."/>
        </authorList>
    </citation>
    <scope>NUCLEOTIDE SEQUENCE</scope>
    <source>
        <strain evidence="2">LFN0074</strain>
    </source>
</reference>
<gene>
    <name evidence="2" type="ORF">CMUS01_13920</name>
</gene>